<reference evidence="11" key="1">
    <citation type="submission" date="2017-02" db="UniProtKB">
        <authorList>
            <consortium name="WormBaseParasite"/>
        </authorList>
    </citation>
    <scope>IDENTIFICATION</scope>
</reference>
<dbReference type="GO" id="GO:0000981">
    <property type="term" value="F:DNA-binding transcription factor activity, RNA polymerase II-specific"/>
    <property type="evidence" value="ECO:0007669"/>
    <property type="project" value="InterPro"/>
</dbReference>
<dbReference type="GO" id="GO:0030182">
    <property type="term" value="P:neuron differentiation"/>
    <property type="evidence" value="ECO:0007669"/>
    <property type="project" value="UniProtKB-ARBA"/>
</dbReference>
<evidence type="ECO:0000256" key="1">
    <source>
        <dbReference type="ARBA" id="ARBA00004123"/>
    </source>
</evidence>
<dbReference type="PROSITE" id="PS00027">
    <property type="entry name" value="HOMEOBOX_1"/>
    <property type="match status" value="1"/>
</dbReference>
<feature type="compositionally biased region" description="Low complexity" evidence="7">
    <location>
        <begin position="124"/>
        <end position="135"/>
    </location>
</feature>
<feature type="region of interest" description="Disordered" evidence="7">
    <location>
        <begin position="115"/>
        <end position="142"/>
    </location>
</feature>
<evidence type="ECO:0000259" key="8">
    <source>
        <dbReference type="PROSITE" id="PS50071"/>
    </source>
</evidence>
<dbReference type="EMBL" id="UYSL01020458">
    <property type="protein sequence ID" value="VDL74689.1"/>
    <property type="molecule type" value="Genomic_DNA"/>
</dbReference>
<dbReference type="PANTHER" id="PTHR24329">
    <property type="entry name" value="HOMEOBOX PROTEIN ARISTALESS"/>
    <property type="match status" value="1"/>
</dbReference>
<evidence type="ECO:0000256" key="5">
    <source>
        <dbReference type="PROSITE-ProRule" id="PRU00108"/>
    </source>
</evidence>
<dbReference type="FunFam" id="1.10.10.60:FF:000679">
    <property type="entry name" value="Homeobox protein aristaless"/>
    <property type="match status" value="1"/>
</dbReference>
<feature type="DNA-binding region" description="Homeobox" evidence="5">
    <location>
        <begin position="57"/>
        <end position="116"/>
    </location>
</feature>
<sequence length="268" mass="30195">MIPSSPFPTYTPFASFVPQPQLQYSPFVLTNSISNSAATTSSRQTTAASGDSVRRNGRRERTSFNRIQLEHLERVFRETHYPDLYKREEVARAINLQEARVQVWFKNRRAKDRQLKKTYQLQAGGRTASGSSSNGSPPPEPKAAELKSLAHIAIPGTAEFEQTSDARYLAVSGLGLKSEKEEPKYIEVKYPSTSPPAPSGMRCFEVVTCSNTSLYLYIYPVLLAWTYALPSANYSIYNNFYTTPPTYYQQYGYSSDYTPQNPSYCGHL</sequence>
<feature type="compositionally biased region" description="Low complexity" evidence="7">
    <location>
        <begin position="38"/>
        <end position="49"/>
    </location>
</feature>
<dbReference type="WBParaSite" id="NBR_0001109901-mRNA-1">
    <property type="protein sequence ID" value="NBR_0001109901-mRNA-1"/>
    <property type="gene ID" value="NBR_0001109901"/>
</dbReference>
<dbReference type="GO" id="GO:0005634">
    <property type="term" value="C:nucleus"/>
    <property type="evidence" value="ECO:0007669"/>
    <property type="project" value="UniProtKB-SubCell"/>
</dbReference>
<dbReference type="PANTHER" id="PTHR24329:SF303">
    <property type="entry name" value="PAIRED MESODERM HOMEOBOX PROTEIN 2A"/>
    <property type="match status" value="1"/>
</dbReference>
<dbReference type="InterPro" id="IPR050649">
    <property type="entry name" value="Paired_Homeobox_TFs"/>
</dbReference>
<dbReference type="STRING" id="27835.A0A0N4Y558"/>
<keyword evidence="4 5" id="KW-0539">Nucleus</keyword>
<gene>
    <name evidence="9" type="ORF">NBR_LOCUS11100</name>
</gene>
<dbReference type="InterPro" id="IPR001356">
    <property type="entry name" value="HD"/>
</dbReference>
<evidence type="ECO:0000256" key="2">
    <source>
        <dbReference type="ARBA" id="ARBA00023125"/>
    </source>
</evidence>
<dbReference type="Gene3D" id="1.10.10.60">
    <property type="entry name" value="Homeodomain-like"/>
    <property type="match status" value="1"/>
</dbReference>
<accession>A0A0N4Y558</accession>
<keyword evidence="3 5" id="KW-0371">Homeobox</keyword>
<dbReference type="InterPro" id="IPR009057">
    <property type="entry name" value="Homeodomain-like_sf"/>
</dbReference>
<dbReference type="InterPro" id="IPR017970">
    <property type="entry name" value="Homeobox_CS"/>
</dbReference>
<organism evidence="11">
    <name type="scientific">Nippostrongylus brasiliensis</name>
    <name type="common">Rat hookworm</name>
    <dbReference type="NCBI Taxonomy" id="27835"/>
    <lineage>
        <taxon>Eukaryota</taxon>
        <taxon>Metazoa</taxon>
        <taxon>Ecdysozoa</taxon>
        <taxon>Nematoda</taxon>
        <taxon>Chromadorea</taxon>
        <taxon>Rhabditida</taxon>
        <taxon>Rhabditina</taxon>
        <taxon>Rhabditomorpha</taxon>
        <taxon>Strongyloidea</taxon>
        <taxon>Heligmosomidae</taxon>
        <taxon>Nippostrongylus</taxon>
    </lineage>
</organism>
<protein>
    <submittedName>
        <fullName evidence="11">Homeobox protein ceh-36 (inferred by orthology to a C. elegans protein)</fullName>
    </submittedName>
</protein>
<dbReference type="PROSITE" id="PS50071">
    <property type="entry name" value="HOMEOBOX_2"/>
    <property type="match status" value="1"/>
</dbReference>
<feature type="domain" description="Homeobox" evidence="8">
    <location>
        <begin position="55"/>
        <end position="115"/>
    </location>
</feature>
<evidence type="ECO:0000313" key="11">
    <source>
        <dbReference type="WBParaSite" id="NBR_0001109901-mRNA-1"/>
    </source>
</evidence>
<keyword evidence="10" id="KW-1185">Reference proteome</keyword>
<evidence type="ECO:0000256" key="7">
    <source>
        <dbReference type="SAM" id="MobiDB-lite"/>
    </source>
</evidence>
<dbReference type="GO" id="GO:0000977">
    <property type="term" value="F:RNA polymerase II transcription regulatory region sequence-specific DNA binding"/>
    <property type="evidence" value="ECO:0007669"/>
    <property type="project" value="TreeGrafter"/>
</dbReference>
<evidence type="ECO:0000256" key="3">
    <source>
        <dbReference type="ARBA" id="ARBA00023155"/>
    </source>
</evidence>
<dbReference type="OMA" id="VQVITVW"/>
<evidence type="ECO:0000256" key="6">
    <source>
        <dbReference type="RuleBase" id="RU000682"/>
    </source>
</evidence>
<dbReference type="AlphaFoldDB" id="A0A0N4Y558"/>
<dbReference type="CDD" id="cd00086">
    <property type="entry name" value="homeodomain"/>
    <property type="match status" value="1"/>
</dbReference>
<dbReference type="Proteomes" id="UP000271162">
    <property type="component" value="Unassembled WGS sequence"/>
</dbReference>
<evidence type="ECO:0000256" key="4">
    <source>
        <dbReference type="ARBA" id="ARBA00023242"/>
    </source>
</evidence>
<evidence type="ECO:0000313" key="9">
    <source>
        <dbReference type="EMBL" id="VDL74689.1"/>
    </source>
</evidence>
<name>A0A0N4Y558_NIPBR</name>
<dbReference type="SMART" id="SM00389">
    <property type="entry name" value="HOX"/>
    <property type="match status" value="1"/>
</dbReference>
<dbReference type="Pfam" id="PF00046">
    <property type="entry name" value="Homeodomain"/>
    <property type="match status" value="1"/>
</dbReference>
<reference evidence="9 10" key="2">
    <citation type="submission" date="2018-11" db="EMBL/GenBank/DDBJ databases">
        <authorList>
            <consortium name="Pathogen Informatics"/>
        </authorList>
    </citation>
    <scope>NUCLEOTIDE SEQUENCE [LARGE SCALE GENOMIC DNA]</scope>
</reference>
<evidence type="ECO:0000313" key="10">
    <source>
        <dbReference type="Proteomes" id="UP000271162"/>
    </source>
</evidence>
<feature type="region of interest" description="Disordered" evidence="7">
    <location>
        <begin position="38"/>
        <end position="61"/>
    </location>
</feature>
<keyword evidence="2 5" id="KW-0238">DNA-binding</keyword>
<dbReference type="SUPFAM" id="SSF46689">
    <property type="entry name" value="Homeodomain-like"/>
    <property type="match status" value="1"/>
</dbReference>
<comment type="subcellular location">
    <subcellularLocation>
        <location evidence="1 5 6">Nucleus</location>
    </subcellularLocation>
</comment>
<proteinExistence type="predicted"/>